<dbReference type="PANTHER" id="PTHR35526">
    <property type="entry name" value="ANTI-SIGMA-F FACTOR RSBW-RELATED"/>
    <property type="match status" value="1"/>
</dbReference>
<dbReference type="SUPFAM" id="SSF55874">
    <property type="entry name" value="ATPase domain of HSP90 chaperone/DNA topoisomerase II/histidine kinase"/>
    <property type="match status" value="1"/>
</dbReference>
<keyword evidence="3" id="KW-0614">Plasmid</keyword>
<protein>
    <submittedName>
        <fullName evidence="3">ATPase/histidine kinase</fullName>
    </submittedName>
</protein>
<dbReference type="InterPro" id="IPR036890">
    <property type="entry name" value="HATPase_C_sf"/>
</dbReference>
<name>W0FX21_9ACTN</name>
<dbReference type="CDD" id="cd16936">
    <property type="entry name" value="HATPase_RsbW-like"/>
    <property type="match status" value="1"/>
</dbReference>
<reference evidence="3" key="1">
    <citation type="submission" date="2013-08" db="EMBL/GenBank/DDBJ databases">
        <title>Two distinct conjugal transfer systems on Streptomyces plasmid pZL1.</title>
        <authorList>
            <person name="Zhao L."/>
            <person name="Zhong L."/>
            <person name="Qin Z."/>
        </authorList>
    </citation>
    <scope>NUCLEOTIDE SEQUENCE</scope>
    <source>
        <strain evidence="3">14R-10</strain>
        <plasmid evidence="3">pZL1</plasmid>
    </source>
</reference>
<dbReference type="InterPro" id="IPR050267">
    <property type="entry name" value="Anti-sigma-factor_SerPK"/>
</dbReference>
<proteinExistence type="predicted"/>
<dbReference type="AlphaFoldDB" id="W0FX21"/>
<dbReference type="GO" id="GO:0004674">
    <property type="term" value="F:protein serine/threonine kinase activity"/>
    <property type="evidence" value="ECO:0007669"/>
    <property type="project" value="UniProtKB-KW"/>
</dbReference>
<dbReference type="Gene3D" id="3.30.565.10">
    <property type="entry name" value="Histidine kinase-like ATPase, C-terminal domain"/>
    <property type="match status" value="1"/>
</dbReference>
<evidence type="ECO:0000256" key="1">
    <source>
        <dbReference type="ARBA" id="ARBA00022527"/>
    </source>
</evidence>
<dbReference type="Pfam" id="PF13581">
    <property type="entry name" value="HATPase_c_2"/>
    <property type="match status" value="1"/>
</dbReference>
<gene>
    <name evidence="3" type="ORF">pZL1.26c</name>
</gene>
<organism evidence="3">
    <name type="scientific">Streptomyces sp. 14R-10</name>
    <dbReference type="NCBI Taxonomy" id="1442159"/>
    <lineage>
        <taxon>Bacteria</taxon>
        <taxon>Bacillati</taxon>
        <taxon>Actinomycetota</taxon>
        <taxon>Actinomycetes</taxon>
        <taxon>Kitasatosporales</taxon>
        <taxon>Streptomycetaceae</taxon>
        <taxon>Streptomyces</taxon>
    </lineage>
</organism>
<dbReference type="EMBL" id="KF501372">
    <property type="protein sequence ID" value="AHF46191.1"/>
    <property type="molecule type" value="Genomic_DNA"/>
</dbReference>
<dbReference type="InterPro" id="IPR003594">
    <property type="entry name" value="HATPase_dom"/>
</dbReference>
<geneLocation type="plasmid" evidence="3">
    <name>pZL1</name>
</geneLocation>
<keyword evidence="3" id="KW-0418">Kinase</keyword>
<feature type="domain" description="Histidine kinase/HSP90-like ATPase" evidence="2">
    <location>
        <begin position="38"/>
        <end position="144"/>
    </location>
</feature>
<evidence type="ECO:0000259" key="2">
    <source>
        <dbReference type="Pfam" id="PF13581"/>
    </source>
</evidence>
<dbReference type="PANTHER" id="PTHR35526:SF3">
    <property type="entry name" value="ANTI-SIGMA-F FACTOR RSBW"/>
    <property type="match status" value="1"/>
</dbReference>
<keyword evidence="1" id="KW-0723">Serine/threonine-protein kinase</keyword>
<keyword evidence="3" id="KW-0808">Transferase</keyword>
<sequence>MGGEVAQPGGSLMTPPDVPPVSVAMCDLSGMSWQAPSLAREFTTQRLACWGLDDAVDDARMIVSELTTNAVRHGGDGPLTVSLTAHAILPALLLSVTDRGRPGGPLRALHPDEDAETGRGLAMVEALAALWSWTHTGRTTTVWAVLPLSPLPADTRTA</sequence>
<evidence type="ECO:0000313" key="3">
    <source>
        <dbReference type="EMBL" id="AHF46191.1"/>
    </source>
</evidence>
<accession>W0FX21</accession>